<keyword evidence="8" id="KW-1185">Reference proteome</keyword>
<keyword evidence="3" id="KW-0805">Transcription regulation</keyword>
<dbReference type="EMBL" id="JARJCW010000018">
    <property type="protein sequence ID" value="KAJ7214894.1"/>
    <property type="molecule type" value="Genomic_DNA"/>
</dbReference>
<dbReference type="AlphaFoldDB" id="A0AAD6VJF9"/>
<evidence type="ECO:0000313" key="8">
    <source>
        <dbReference type="Proteomes" id="UP001219525"/>
    </source>
</evidence>
<dbReference type="Pfam" id="PF04082">
    <property type="entry name" value="Fungal_trans"/>
    <property type="match status" value="1"/>
</dbReference>
<feature type="domain" description="Xylanolytic transcriptional activator regulatory" evidence="6">
    <location>
        <begin position="152"/>
        <end position="307"/>
    </location>
</feature>
<gene>
    <name evidence="7" type="ORF">GGX14DRAFT_609674</name>
</gene>
<evidence type="ECO:0000256" key="3">
    <source>
        <dbReference type="ARBA" id="ARBA00023015"/>
    </source>
</evidence>
<dbReference type="GO" id="GO:0005634">
    <property type="term" value="C:nucleus"/>
    <property type="evidence" value="ECO:0007669"/>
    <property type="project" value="UniProtKB-SubCell"/>
</dbReference>
<dbReference type="InterPro" id="IPR050815">
    <property type="entry name" value="TF_fung"/>
</dbReference>
<protein>
    <recommendedName>
        <fullName evidence="6">Xylanolytic transcriptional activator regulatory domain-containing protein</fullName>
    </recommendedName>
</protein>
<comment type="caution">
    <text evidence="7">The sequence shown here is derived from an EMBL/GenBank/DDBJ whole genome shotgun (WGS) entry which is preliminary data.</text>
</comment>
<dbReference type="CDD" id="cd12148">
    <property type="entry name" value="fungal_TF_MHR"/>
    <property type="match status" value="1"/>
</dbReference>
<keyword evidence="2" id="KW-0479">Metal-binding</keyword>
<dbReference type="InterPro" id="IPR007219">
    <property type="entry name" value="XnlR_reg_dom"/>
</dbReference>
<dbReference type="Proteomes" id="UP001219525">
    <property type="component" value="Unassembled WGS sequence"/>
</dbReference>
<organism evidence="7 8">
    <name type="scientific">Mycena pura</name>
    <dbReference type="NCBI Taxonomy" id="153505"/>
    <lineage>
        <taxon>Eukaryota</taxon>
        <taxon>Fungi</taxon>
        <taxon>Dikarya</taxon>
        <taxon>Basidiomycota</taxon>
        <taxon>Agaricomycotina</taxon>
        <taxon>Agaricomycetes</taxon>
        <taxon>Agaricomycetidae</taxon>
        <taxon>Agaricales</taxon>
        <taxon>Marasmiineae</taxon>
        <taxon>Mycenaceae</taxon>
        <taxon>Mycena</taxon>
    </lineage>
</organism>
<dbReference type="GO" id="GO:0046872">
    <property type="term" value="F:metal ion binding"/>
    <property type="evidence" value="ECO:0007669"/>
    <property type="project" value="UniProtKB-KW"/>
</dbReference>
<evidence type="ECO:0000259" key="6">
    <source>
        <dbReference type="Pfam" id="PF04082"/>
    </source>
</evidence>
<accession>A0AAD6VJF9</accession>
<proteinExistence type="predicted"/>
<keyword evidence="4" id="KW-0804">Transcription</keyword>
<evidence type="ECO:0000256" key="1">
    <source>
        <dbReference type="ARBA" id="ARBA00004123"/>
    </source>
</evidence>
<sequence length="507" mass="55934">MFSRAVMGRGPFAVDVVCTRPGHLRHANIRTRQLVELLSRKMQNGKTAIRFSSCHHIQIILPRRPALASHAILLQDCFKTLTTIAHESRTSSPIDVMKPSWDMIAMCVDVFLSRFAQHQFFFLDPTELRSAIWGPLPVVLLSRERDVLLCGLLNAVFLWASRISQNLIVDSRYSQEYLVARTVSAIAGDTMLIDSCHRTLQVIQAEVLLSLYYMEVGQFLQGSYHCAAATSLAFSIGLHQHGYPSYPGPFPPEILRHFHPMDTVNVRSTKLLSAFWSVVILNNYWVAACGVPSRIPSGTTIGTPWPTVTQLHSVAASTRNDVAGNSLLALLANASILFECVITFTVIYQGLHYPAEFEALDYHLEAFSESLPPIHGVVDVPSTQLCLVTHIFVNAALLQLHVLHNVASSAAHAKCLSASSRVAAILTDTPLGDWVGARRSNIRGPFCCQFLIAQLPLGPPSVLTYLNAILSALQTLAPRSTLIEICYIATQRRYAAAQVSLGLEVFR</sequence>
<comment type="subcellular location">
    <subcellularLocation>
        <location evidence="1">Nucleus</location>
    </subcellularLocation>
</comment>
<evidence type="ECO:0000256" key="5">
    <source>
        <dbReference type="ARBA" id="ARBA00023242"/>
    </source>
</evidence>
<evidence type="ECO:0000313" key="7">
    <source>
        <dbReference type="EMBL" id="KAJ7214894.1"/>
    </source>
</evidence>
<dbReference type="PANTHER" id="PTHR47338">
    <property type="entry name" value="ZN(II)2CYS6 TRANSCRIPTION FACTOR (EUROFUNG)-RELATED"/>
    <property type="match status" value="1"/>
</dbReference>
<keyword evidence="5" id="KW-0539">Nucleus</keyword>
<name>A0AAD6VJF9_9AGAR</name>
<reference evidence="7" key="1">
    <citation type="submission" date="2023-03" db="EMBL/GenBank/DDBJ databases">
        <title>Massive genome expansion in bonnet fungi (Mycena s.s.) driven by repeated elements and novel gene families across ecological guilds.</title>
        <authorList>
            <consortium name="Lawrence Berkeley National Laboratory"/>
            <person name="Harder C.B."/>
            <person name="Miyauchi S."/>
            <person name="Viragh M."/>
            <person name="Kuo A."/>
            <person name="Thoen E."/>
            <person name="Andreopoulos B."/>
            <person name="Lu D."/>
            <person name="Skrede I."/>
            <person name="Drula E."/>
            <person name="Henrissat B."/>
            <person name="Morin E."/>
            <person name="Kohler A."/>
            <person name="Barry K."/>
            <person name="LaButti K."/>
            <person name="Morin E."/>
            <person name="Salamov A."/>
            <person name="Lipzen A."/>
            <person name="Mereny Z."/>
            <person name="Hegedus B."/>
            <person name="Baldrian P."/>
            <person name="Stursova M."/>
            <person name="Weitz H."/>
            <person name="Taylor A."/>
            <person name="Grigoriev I.V."/>
            <person name="Nagy L.G."/>
            <person name="Martin F."/>
            <person name="Kauserud H."/>
        </authorList>
    </citation>
    <scope>NUCLEOTIDE SEQUENCE</scope>
    <source>
        <strain evidence="7">9144</strain>
    </source>
</reference>
<evidence type="ECO:0000256" key="2">
    <source>
        <dbReference type="ARBA" id="ARBA00022723"/>
    </source>
</evidence>
<dbReference type="GO" id="GO:0000981">
    <property type="term" value="F:DNA-binding transcription factor activity, RNA polymerase II-specific"/>
    <property type="evidence" value="ECO:0007669"/>
    <property type="project" value="InterPro"/>
</dbReference>
<dbReference type="PANTHER" id="PTHR47338:SF29">
    <property type="entry name" value="ZN(2)-C6 FUNGAL-TYPE DOMAIN-CONTAINING PROTEIN"/>
    <property type="match status" value="1"/>
</dbReference>
<evidence type="ECO:0000256" key="4">
    <source>
        <dbReference type="ARBA" id="ARBA00023163"/>
    </source>
</evidence>